<evidence type="ECO:0000313" key="10">
    <source>
        <dbReference type="EMBL" id="NYH92196.1"/>
    </source>
</evidence>
<evidence type="ECO:0000256" key="6">
    <source>
        <dbReference type="ARBA" id="ARBA00023136"/>
    </source>
</evidence>
<feature type="domain" description="Acyltransferase 3" evidence="9">
    <location>
        <begin position="30"/>
        <end position="371"/>
    </location>
</feature>
<dbReference type="RefSeq" id="WP_179789649.1">
    <property type="nucleotide sequence ID" value="NZ_BAAARR010000005.1"/>
</dbReference>
<dbReference type="GO" id="GO:0005886">
    <property type="term" value="C:plasma membrane"/>
    <property type="evidence" value="ECO:0007669"/>
    <property type="project" value="UniProtKB-SubCell"/>
</dbReference>
<feature type="transmembrane region" description="Helical" evidence="8">
    <location>
        <begin position="207"/>
        <end position="225"/>
    </location>
</feature>
<proteinExistence type="inferred from homology"/>
<comment type="similarity">
    <text evidence="2">Belongs to the acyltransferase 3 family.</text>
</comment>
<feature type="compositionally biased region" description="Low complexity" evidence="7">
    <location>
        <begin position="1"/>
        <end position="21"/>
    </location>
</feature>
<evidence type="ECO:0000256" key="3">
    <source>
        <dbReference type="ARBA" id="ARBA00022475"/>
    </source>
</evidence>
<dbReference type="AlphaFoldDB" id="A0A852ZU53"/>
<reference evidence="10 11" key="1">
    <citation type="submission" date="2020-07" db="EMBL/GenBank/DDBJ databases">
        <title>Sequencing the genomes of 1000 actinobacteria strains.</title>
        <authorList>
            <person name="Klenk H.-P."/>
        </authorList>
    </citation>
    <scope>NUCLEOTIDE SEQUENCE [LARGE SCALE GENOMIC DNA]</scope>
    <source>
        <strain evidence="10 11">DSM 18448</strain>
    </source>
</reference>
<keyword evidence="5 8" id="KW-1133">Transmembrane helix</keyword>
<evidence type="ECO:0000256" key="4">
    <source>
        <dbReference type="ARBA" id="ARBA00022692"/>
    </source>
</evidence>
<feature type="transmembrane region" description="Helical" evidence="8">
    <location>
        <begin position="148"/>
        <end position="170"/>
    </location>
</feature>
<evidence type="ECO:0000256" key="1">
    <source>
        <dbReference type="ARBA" id="ARBA00004651"/>
    </source>
</evidence>
<keyword evidence="11" id="KW-1185">Reference proteome</keyword>
<feature type="transmembrane region" description="Helical" evidence="8">
    <location>
        <begin position="237"/>
        <end position="258"/>
    </location>
</feature>
<keyword evidence="10" id="KW-0808">Transferase</keyword>
<keyword evidence="3" id="KW-1003">Cell membrane</keyword>
<keyword evidence="6 8" id="KW-0472">Membrane</keyword>
<dbReference type="InterPro" id="IPR002656">
    <property type="entry name" value="Acyl_transf_3_dom"/>
</dbReference>
<evidence type="ECO:0000259" key="9">
    <source>
        <dbReference type="Pfam" id="PF01757"/>
    </source>
</evidence>
<feature type="transmembrane region" description="Helical" evidence="8">
    <location>
        <begin position="352"/>
        <end position="375"/>
    </location>
</feature>
<feature type="transmembrane region" description="Helical" evidence="8">
    <location>
        <begin position="177"/>
        <end position="195"/>
    </location>
</feature>
<evidence type="ECO:0000256" key="7">
    <source>
        <dbReference type="SAM" id="MobiDB-lite"/>
    </source>
</evidence>
<keyword evidence="10" id="KW-0012">Acyltransferase</keyword>
<comment type="caution">
    <text evidence="10">The sequence shown here is derived from an EMBL/GenBank/DDBJ whole genome shotgun (WGS) entry which is preliminary data.</text>
</comment>
<dbReference type="Proteomes" id="UP000579605">
    <property type="component" value="Unassembled WGS sequence"/>
</dbReference>
<feature type="transmembrane region" description="Helical" evidence="8">
    <location>
        <begin position="33"/>
        <end position="54"/>
    </location>
</feature>
<protein>
    <submittedName>
        <fullName evidence="10">Surface polysaccharide O-acyltransferase-like enzyme</fullName>
    </submittedName>
</protein>
<dbReference type="PANTHER" id="PTHR40074:SF2">
    <property type="entry name" value="O-ACETYLTRANSFERASE WECH"/>
    <property type="match status" value="1"/>
</dbReference>
<dbReference type="Pfam" id="PF01757">
    <property type="entry name" value="Acyl_transf_3"/>
    <property type="match status" value="1"/>
</dbReference>
<gene>
    <name evidence="10" type="ORF">F4554_004834</name>
</gene>
<evidence type="ECO:0000313" key="11">
    <source>
        <dbReference type="Proteomes" id="UP000579605"/>
    </source>
</evidence>
<comment type="subcellular location">
    <subcellularLocation>
        <location evidence="1">Cell membrane</location>
        <topology evidence="1">Multi-pass membrane protein</topology>
    </subcellularLocation>
</comment>
<feature type="transmembrane region" description="Helical" evidence="8">
    <location>
        <begin position="66"/>
        <end position="89"/>
    </location>
</feature>
<evidence type="ECO:0000256" key="5">
    <source>
        <dbReference type="ARBA" id="ARBA00022989"/>
    </source>
</evidence>
<dbReference type="GO" id="GO:0009246">
    <property type="term" value="P:enterobacterial common antigen biosynthetic process"/>
    <property type="evidence" value="ECO:0007669"/>
    <property type="project" value="TreeGrafter"/>
</dbReference>
<name>A0A852ZU53_9ACTN</name>
<accession>A0A852ZU53</accession>
<dbReference type="EMBL" id="JACBZH010000001">
    <property type="protein sequence ID" value="NYH92196.1"/>
    <property type="molecule type" value="Genomic_DNA"/>
</dbReference>
<feature type="transmembrane region" description="Helical" evidence="8">
    <location>
        <begin position="109"/>
        <end position="128"/>
    </location>
</feature>
<feature type="transmembrane region" description="Helical" evidence="8">
    <location>
        <begin position="321"/>
        <end position="340"/>
    </location>
</feature>
<feature type="region of interest" description="Disordered" evidence="7">
    <location>
        <begin position="1"/>
        <end position="22"/>
    </location>
</feature>
<evidence type="ECO:0000256" key="2">
    <source>
        <dbReference type="ARBA" id="ARBA00007400"/>
    </source>
</evidence>
<evidence type="ECO:0000256" key="8">
    <source>
        <dbReference type="SAM" id="Phobius"/>
    </source>
</evidence>
<dbReference type="PANTHER" id="PTHR40074">
    <property type="entry name" value="O-ACETYLTRANSFERASE WECH"/>
    <property type="match status" value="1"/>
</dbReference>
<sequence length="384" mass="43153">MSSSVAASAEAVAAPESTTTSDRPARRYVPWLSWVRVAAAIAVVSGHVCTHLVWEWGKVSDREWHFGNLVAATSRFSVPLFVMASGAVLLQAGRNQSLRDFYARRASRLAIPLVAWSVFYIWFGRWMTDVDLVWTDFSKLLLLGRPYYHLYFLFVIVGLYLITPYLRIFVNAAPRRYLVTGTALIMAMTFFDKLHRVLNGLSLEPNAFSYFLPWIGYYLLGYVLLTTPMPASRRRVGWIAGVTFVVTMLANAIGNWVMHMAFGNRYGLMLYHHHLLGPMIMAIAAVFLMRAIFGDGEAVDTAREGAAAPEKPKRRPVGQRLADLTLGIYLMHPIPIAFIREYQPRFSSPWSSIGYHSAGIVAVLAVCAGTAWLLLRVPYVRRLV</sequence>
<organism evidence="10 11">
    <name type="scientific">Actinopolymorpha rutila</name>
    <dbReference type="NCBI Taxonomy" id="446787"/>
    <lineage>
        <taxon>Bacteria</taxon>
        <taxon>Bacillati</taxon>
        <taxon>Actinomycetota</taxon>
        <taxon>Actinomycetes</taxon>
        <taxon>Propionibacteriales</taxon>
        <taxon>Actinopolymorphaceae</taxon>
        <taxon>Actinopolymorpha</taxon>
    </lineage>
</organism>
<feature type="transmembrane region" description="Helical" evidence="8">
    <location>
        <begin position="270"/>
        <end position="293"/>
    </location>
</feature>
<dbReference type="GO" id="GO:0016413">
    <property type="term" value="F:O-acetyltransferase activity"/>
    <property type="evidence" value="ECO:0007669"/>
    <property type="project" value="TreeGrafter"/>
</dbReference>
<keyword evidence="4 8" id="KW-0812">Transmembrane</keyword>